<dbReference type="GO" id="GO:0004601">
    <property type="term" value="F:peroxidase activity"/>
    <property type="evidence" value="ECO:0007669"/>
    <property type="project" value="UniProtKB-KW"/>
</dbReference>
<feature type="domain" description="Dyp-type peroxidase C-terminal" evidence="9">
    <location>
        <begin position="268"/>
        <end position="432"/>
    </location>
</feature>
<dbReference type="PANTHER" id="PTHR30521">
    <property type="entry name" value="DEFERROCHELATASE/PEROXIDASE"/>
    <property type="match status" value="1"/>
</dbReference>
<dbReference type="InterPro" id="IPR006314">
    <property type="entry name" value="Dyp_peroxidase"/>
</dbReference>
<dbReference type="Pfam" id="PF21105">
    <property type="entry name" value="DyP_N"/>
    <property type="match status" value="1"/>
</dbReference>
<gene>
    <name evidence="11" type="ORF">POLS_LOCUS9865</name>
</gene>
<keyword evidence="12" id="KW-1185">Reference proteome</keyword>
<dbReference type="NCBIfam" id="TIGR01413">
    <property type="entry name" value="Dyp_perox_fam"/>
    <property type="match status" value="1"/>
</dbReference>
<dbReference type="AlphaFoldDB" id="A0A9W4IG06"/>
<evidence type="ECO:0000259" key="9">
    <source>
        <dbReference type="Pfam" id="PF20628"/>
    </source>
</evidence>
<evidence type="ECO:0000256" key="8">
    <source>
        <dbReference type="ARBA" id="ARBA00025737"/>
    </source>
</evidence>
<comment type="cofactor">
    <cofactor evidence="1">
        <name>heme b</name>
        <dbReference type="ChEBI" id="CHEBI:60344"/>
    </cofactor>
</comment>
<name>A0A9W4IG06_PENOL</name>
<evidence type="ECO:0000313" key="11">
    <source>
        <dbReference type="EMBL" id="CAG8299001.1"/>
    </source>
</evidence>
<dbReference type="GO" id="GO:0020037">
    <property type="term" value="F:heme binding"/>
    <property type="evidence" value="ECO:0007669"/>
    <property type="project" value="InterPro"/>
</dbReference>
<reference evidence="11" key="1">
    <citation type="submission" date="2021-07" db="EMBL/GenBank/DDBJ databases">
        <authorList>
            <person name="Branca A.L. A."/>
        </authorList>
    </citation>
    <scope>NUCLEOTIDE SEQUENCE</scope>
</reference>
<keyword evidence="6" id="KW-0560">Oxidoreductase</keyword>
<dbReference type="Pfam" id="PF20628">
    <property type="entry name" value="Dyp_perox_C"/>
    <property type="match status" value="1"/>
</dbReference>
<dbReference type="PANTHER" id="PTHR30521:SF4">
    <property type="entry name" value="DEFERROCHELATASE"/>
    <property type="match status" value="1"/>
</dbReference>
<dbReference type="GO" id="GO:0005829">
    <property type="term" value="C:cytosol"/>
    <property type="evidence" value="ECO:0007669"/>
    <property type="project" value="TreeGrafter"/>
</dbReference>
<dbReference type="PROSITE" id="PS51404">
    <property type="entry name" value="DYP_PEROXIDASE"/>
    <property type="match status" value="1"/>
</dbReference>
<evidence type="ECO:0000256" key="3">
    <source>
        <dbReference type="ARBA" id="ARBA00022617"/>
    </source>
</evidence>
<dbReference type="OrthoDB" id="3207336at2759"/>
<keyword evidence="5" id="KW-0732">Signal</keyword>
<dbReference type="GO" id="GO:0046872">
    <property type="term" value="F:metal ion binding"/>
    <property type="evidence" value="ECO:0007669"/>
    <property type="project" value="UniProtKB-KW"/>
</dbReference>
<evidence type="ECO:0000256" key="2">
    <source>
        <dbReference type="ARBA" id="ARBA00022559"/>
    </source>
</evidence>
<dbReference type="InterPro" id="IPR049509">
    <property type="entry name" value="DyP_N"/>
</dbReference>
<evidence type="ECO:0000256" key="6">
    <source>
        <dbReference type="ARBA" id="ARBA00023002"/>
    </source>
</evidence>
<sequence>MSLTPAIKANLQGDVWPGLPKKFQSFMFFQVKNNAAFKSRLKTFIPKITTAKDACAMNEVMKKAKQDALKSKTSVKLEPLPGINISFTSTGLEALGAFINVNDQALVKKDRKLSTIFRQKQLRGGLFEKGMFADLVGEGWDTPEELRKHYHPARENGRAIDGVIMVTSSIKSDLENKISEVKQHFLAEEGEPLNPDTYVVSKDPSVEFTFSRDGNVRPGIHKGKEHFGFKDGISQPLLEGWDEKVPQGKEPVATKPGMIVCGYDGDDMQQPAWAKDGSFLVFRDLQQQVPEFEEFMNQNAKHAPFTKDHPKPGEKLAAYLMGRWKNGTPVDESPHDDTNEALFESNNFDFAPVTEHNKCPFAAHIRKMRPRADLEHDHAVIMRRGIPYGECVTDAELAAKKTAEDKERGLLFVCYQSDIRNGFNFLTTRWASNHYFPDRKTNFVGDDGPGIDAIVGQRLEHHPERTIGLPDGQTPTKSRMKLDSWVYQRGGDYFFTPSLSALNNELTGPGIFDQEALQRLREENED</sequence>
<keyword evidence="2" id="KW-0575">Peroxidase</keyword>
<dbReference type="SUPFAM" id="SSF54909">
    <property type="entry name" value="Dimeric alpha+beta barrel"/>
    <property type="match status" value="1"/>
</dbReference>
<accession>A0A9W4IG06</accession>
<evidence type="ECO:0000256" key="4">
    <source>
        <dbReference type="ARBA" id="ARBA00022723"/>
    </source>
</evidence>
<evidence type="ECO:0000313" key="12">
    <source>
        <dbReference type="Proteomes" id="UP001153618"/>
    </source>
</evidence>
<proteinExistence type="inferred from homology"/>
<evidence type="ECO:0008006" key="13">
    <source>
        <dbReference type="Google" id="ProtNLM"/>
    </source>
</evidence>
<feature type="domain" description="DyP dimeric alpha+beta barrel" evidence="10">
    <location>
        <begin position="10"/>
        <end position="186"/>
    </location>
</feature>
<keyword evidence="7" id="KW-0408">Iron</keyword>
<evidence type="ECO:0000259" key="10">
    <source>
        <dbReference type="Pfam" id="PF21105"/>
    </source>
</evidence>
<evidence type="ECO:0000256" key="5">
    <source>
        <dbReference type="ARBA" id="ARBA00022729"/>
    </source>
</evidence>
<dbReference type="InterPro" id="IPR048328">
    <property type="entry name" value="Dyp_perox_C"/>
</dbReference>
<keyword evidence="3" id="KW-0349">Heme</keyword>
<protein>
    <recommendedName>
        <fullName evidence="13">Dyp-type peroxidase</fullName>
    </recommendedName>
</protein>
<organism evidence="11 12">
    <name type="scientific">Penicillium olsonii</name>
    <dbReference type="NCBI Taxonomy" id="99116"/>
    <lineage>
        <taxon>Eukaryota</taxon>
        <taxon>Fungi</taxon>
        <taxon>Dikarya</taxon>
        <taxon>Ascomycota</taxon>
        <taxon>Pezizomycotina</taxon>
        <taxon>Eurotiomycetes</taxon>
        <taxon>Eurotiomycetidae</taxon>
        <taxon>Eurotiales</taxon>
        <taxon>Aspergillaceae</taxon>
        <taxon>Penicillium</taxon>
    </lineage>
</organism>
<keyword evidence="4" id="KW-0479">Metal-binding</keyword>
<comment type="similarity">
    <text evidence="8">Belongs to the DyP-type peroxidase family.</text>
</comment>
<evidence type="ECO:0000256" key="1">
    <source>
        <dbReference type="ARBA" id="ARBA00001970"/>
    </source>
</evidence>
<comment type="caution">
    <text evidence="11">The sequence shown here is derived from an EMBL/GenBank/DDBJ whole genome shotgun (WGS) entry which is preliminary data.</text>
</comment>
<dbReference type="InterPro" id="IPR011008">
    <property type="entry name" value="Dimeric_a/b-barrel"/>
</dbReference>
<dbReference type="Proteomes" id="UP001153618">
    <property type="component" value="Unassembled WGS sequence"/>
</dbReference>
<dbReference type="EMBL" id="CAJVOS010000104">
    <property type="protein sequence ID" value="CAG8299001.1"/>
    <property type="molecule type" value="Genomic_DNA"/>
</dbReference>
<evidence type="ECO:0000256" key="7">
    <source>
        <dbReference type="ARBA" id="ARBA00023004"/>
    </source>
</evidence>